<dbReference type="InterPro" id="IPR035906">
    <property type="entry name" value="MetI-like_sf"/>
</dbReference>
<accession>A0A395XKS4</accession>
<feature type="domain" description="ABC transmembrane type-1" evidence="8">
    <location>
        <begin position="68"/>
        <end position="283"/>
    </location>
</feature>
<protein>
    <submittedName>
        <fullName evidence="9">Sugar ABC transporter permease</fullName>
    </submittedName>
</protein>
<comment type="caution">
    <text evidence="9">The sequence shown here is derived from an EMBL/GenBank/DDBJ whole genome shotgun (WGS) entry which is preliminary data.</text>
</comment>
<evidence type="ECO:0000256" key="6">
    <source>
        <dbReference type="ARBA" id="ARBA00023136"/>
    </source>
</evidence>
<feature type="transmembrane region" description="Helical" evidence="7">
    <location>
        <begin position="247"/>
        <end position="280"/>
    </location>
</feature>
<dbReference type="PROSITE" id="PS50928">
    <property type="entry name" value="ABC_TM1"/>
    <property type="match status" value="1"/>
</dbReference>
<keyword evidence="3" id="KW-1003">Cell membrane</keyword>
<reference evidence="9 10" key="1">
    <citation type="submission" date="2018-08" db="EMBL/GenBank/DDBJ databases">
        <title>A genome reference for cultivated species of the human gut microbiota.</title>
        <authorList>
            <person name="Zou Y."/>
            <person name="Xue W."/>
            <person name="Luo G."/>
        </authorList>
    </citation>
    <scope>NUCLEOTIDE SEQUENCE [LARGE SCALE GENOMIC DNA]</scope>
    <source>
        <strain evidence="9 10">AF12-11</strain>
    </source>
</reference>
<comment type="subcellular location">
    <subcellularLocation>
        <location evidence="1 7">Cell membrane</location>
        <topology evidence="1 7">Multi-pass membrane protein</topology>
    </subcellularLocation>
</comment>
<comment type="similarity">
    <text evidence="7">Belongs to the binding-protein-dependent transport system permease family.</text>
</comment>
<gene>
    <name evidence="9" type="ORF">DWV67_08020</name>
</gene>
<dbReference type="InterPro" id="IPR000515">
    <property type="entry name" value="MetI-like"/>
</dbReference>
<feature type="transmembrane region" description="Helical" evidence="7">
    <location>
        <begin position="74"/>
        <end position="94"/>
    </location>
</feature>
<name>A0A395XKS4_9FIRM</name>
<dbReference type="Proteomes" id="UP000266376">
    <property type="component" value="Unassembled WGS sequence"/>
</dbReference>
<dbReference type="Pfam" id="PF00528">
    <property type="entry name" value="BPD_transp_1"/>
    <property type="match status" value="1"/>
</dbReference>
<evidence type="ECO:0000256" key="4">
    <source>
        <dbReference type="ARBA" id="ARBA00022692"/>
    </source>
</evidence>
<dbReference type="CDD" id="cd06261">
    <property type="entry name" value="TM_PBP2"/>
    <property type="match status" value="1"/>
</dbReference>
<keyword evidence="4 7" id="KW-0812">Transmembrane</keyword>
<dbReference type="PANTHER" id="PTHR30193">
    <property type="entry name" value="ABC TRANSPORTER PERMEASE PROTEIN"/>
    <property type="match status" value="1"/>
</dbReference>
<dbReference type="Gene3D" id="1.10.3720.10">
    <property type="entry name" value="MetI-like"/>
    <property type="match status" value="1"/>
</dbReference>
<evidence type="ECO:0000313" key="9">
    <source>
        <dbReference type="EMBL" id="RGW53414.1"/>
    </source>
</evidence>
<dbReference type="EMBL" id="QSAJ01000016">
    <property type="protein sequence ID" value="RGW53414.1"/>
    <property type="molecule type" value="Genomic_DNA"/>
</dbReference>
<dbReference type="InterPro" id="IPR051393">
    <property type="entry name" value="ABC_transporter_permease"/>
</dbReference>
<dbReference type="PANTHER" id="PTHR30193:SF37">
    <property type="entry name" value="INNER MEMBRANE ABC TRANSPORTER PERMEASE PROTEIN YCJO"/>
    <property type="match status" value="1"/>
</dbReference>
<evidence type="ECO:0000256" key="3">
    <source>
        <dbReference type="ARBA" id="ARBA00022475"/>
    </source>
</evidence>
<evidence type="ECO:0000256" key="1">
    <source>
        <dbReference type="ARBA" id="ARBA00004651"/>
    </source>
</evidence>
<dbReference type="AlphaFoldDB" id="A0A395XKS4"/>
<feature type="transmembrane region" description="Helical" evidence="7">
    <location>
        <begin position="12"/>
        <end position="38"/>
    </location>
</feature>
<proteinExistence type="inferred from homology"/>
<evidence type="ECO:0000313" key="10">
    <source>
        <dbReference type="Proteomes" id="UP000266376"/>
    </source>
</evidence>
<keyword evidence="5 7" id="KW-1133">Transmembrane helix</keyword>
<keyword evidence="2 7" id="KW-0813">Transport</keyword>
<evidence type="ECO:0000256" key="2">
    <source>
        <dbReference type="ARBA" id="ARBA00022448"/>
    </source>
</evidence>
<dbReference type="GO" id="GO:0005886">
    <property type="term" value="C:plasma membrane"/>
    <property type="evidence" value="ECO:0007669"/>
    <property type="project" value="UniProtKB-SubCell"/>
</dbReference>
<sequence>MNKKKIANLAPYGYITPITVILVGFVIVSVIISIVLSFTRYNIMTPPTFYGLKNYERLVTDTKFMKALFNTLKLMVMIVPLQMILSLIVSVFLVSHRHMLIGKIANSVIFIPVLCSNAATGVIWRELLNGKIPAVETFFGLFGIKASMLLGNAKTALAVVAAVAIWKMLGYYVVIYSSGLLGISESFYEAAKVDGAGTVTRFFRITLPMLKPTIILAVFLSITSSLQCFDLIYTMTGGGPNNASTTLVIYAYSLCFAGSSSAGYAMTVSNILFVVILVIAMLQRGMMKREASEI</sequence>
<feature type="transmembrane region" description="Helical" evidence="7">
    <location>
        <begin position="106"/>
        <end position="124"/>
    </location>
</feature>
<evidence type="ECO:0000259" key="8">
    <source>
        <dbReference type="PROSITE" id="PS50928"/>
    </source>
</evidence>
<keyword evidence="6 7" id="KW-0472">Membrane</keyword>
<evidence type="ECO:0000256" key="7">
    <source>
        <dbReference type="RuleBase" id="RU363032"/>
    </source>
</evidence>
<dbReference type="GO" id="GO:0055085">
    <property type="term" value="P:transmembrane transport"/>
    <property type="evidence" value="ECO:0007669"/>
    <property type="project" value="InterPro"/>
</dbReference>
<organism evidence="9 10">
    <name type="scientific">Dorea formicigenerans</name>
    <dbReference type="NCBI Taxonomy" id="39486"/>
    <lineage>
        <taxon>Bacteria</taxon>
        <taxon>Bacillati</taxon>
        <taxon>Bacillota</taxon>
        <taxon>Clostridia</taxon>
        <taxon>Lachnospirales</taxon>
        <taxon>Lachnospiraceae</taxon>
        <taxon>Dorea</taxon>
    </lineage>
</organism>
<dbReference type="SUPFAM" id="SSF161098">
    <property type="entry name" value="MetI-like"/>
    <property type="match status" value="1"/>
</dbReference>
<evidence type="ECO:0000256" key="5">
    <source>
        <dbReference type="ARBA" id="ARBA00022989"/>
    </source>
</evidence>